<keyword evidence="2" id="KW-1185">Reference proteome</keyword>
<gene>
    <name evidence="1" type="ORF">V6N12_050320</name>
</gene>
<proteinExistence type="predicted"/>
<reference evidence="1 2" key="1">
    <citation type="journal article" date="2024" name="G3 (Bethesda)">
        <title>Genome assembly of Hibiscus sabdariffa L. provides insights into metabolisms of medicinal natural products.</title>
        <authorList>
            <person name="Kim T."/>
        </authorList>
    </citation>
    <scope>NUCLEOTIDE SEQUENCE [LARGE SCALE GENOMIC DNA]</scope>
    <source>
        <strain evidence="1">TK-2024</strain>
        <tissue evidence="1">Old leaves</tissue>
    </source>
</reference>
<protein>
    <submittedName>
        <fullName evidence="1">Uncharacterized protein</fullName>
    </submittedName>
</protein>
<sequence>MGSSESRSNSRDVYNHPYLFPKLHVNNPELYGKTRAQSTLGKLTLLASENEIKVATLMELGSDDEHDPITTADGKKRQRLYPQDSSVYVLPYSKVSTNPNV</sequence>
<organism evidence="1 2">
    <name type="scientific">Hibiscus sabdariffa</name>
    <name type="common">roselle</name>
    <dbReference type="NCBI Taxonomy" id="183260"/>
    <lineage>
        <taxon>Eukaryota</taxon>
        <taxon>Viridiplantae</taxon>
        <taxon>Streptophyta</taxon>
        <taxon>Embryophyta</taxon>
        <taxon>Tracheophyta</taxon>
        <taxon>Spermatophyta</taxon>
        <taxon>Magnoliopsida</taxon>
        <taxon>eudicotyledons</taxon>
        <taxon>Gunneridae</taxon>
        <taxon>Pentapetalae</taxon>
        <taxon>rosids</taxon>
        <taxon>malvids</taxon>
        <taxon>Malvales</taxon>
        <taxon>Malvaceae</taxon>
        <taxon>Malvoideae</taxon>
        <taxon>Hibiscus</taxon>
    </lineage>
</organism>
<accession>A0ABR2GD94</accession>
<dbReference type="Proteomes" id="UP001472677">
    <property type="component" value="Unassembled WGS sequence"/>
</dbReference>
<comment type="caution">
    <text evidence="1">The sequence shown here is derived from an EMBL/GenBank/DDBJ whole genome shotgun (WGS) entry which is preliminary data.</text>
</comment>
<evidence type="ECO:0000313" key="1">
    <source>
        <dbReference type="EMBL" id="KAK8600466.1"/>
    </source>
</evidence>
<name>A0ABR2GD94_9ROSI</name>
<dbReference type="EMBL" id="JBBPBM010000001">
    <property type="protein sequence ID" value="KAK8600466.1"/>
    <property type="molecule type" value="Genomic_DNA"/>
</dbReference>
<evidence type="ECO:0000313" key="2">
    <source>
        <dbReference type="Proteomes" id="UP001472677"/>
    </source>
</evidence>